<dbReference type="Proteomes" id="UP000318380">
    <property type="component" value="Unassembled WGS sequence"/>
</dbReference>
<keyword evidence="1" id="KW-0812">Transmembrane</keyword>
<proteinExistence type="predicted"/>
<keyword evidence="1" id="KW-0472">Membrane</keyword>
<accession>A0A561BJY5</accession>
<dbReference type="EMBL" id="VIVK01000001">
    <property type="protein sequence ID" value="TWD79187.1"/>
    <property type="molecule type" value="Genomic_DNA"/>
</dbReference>
<comment type="caution">
    <text evidence="2">The sequence shown here is derived from an EMBL/GenBank/DDBJ whole genome shotgun (WGS) entry which is preliminary data.</text>
</comment>
<sequence>MTTATTAAPTIATLPNQVTATARLQAVLRLIVRGLTPMLGGYWVVMVLTFAVAGTVVKIVTGGDTSIWDYGTQSPKYFSAAVGITFVPAFFGLLIAHGVTRRMVAVAAAIFFTGAAACTAVLWVLMYQLEHVVYSWQDWSQTLPNAHLFSRPTQSGLVFTEFFLLVIAHEAAGWLIGICFYRFGVWKGILLLPLCILPAVTAELVLAAQWFANEIAGTGYQRPPLAIGAPLVLVVSALGLWAGYLLIRSLGLKPAKG</sequence>
<name>A0A561BJY5_9ACTN</name>
<feature type="transmembrane region" description="Helical" evidence="1">
    <location>
        <begin position="39"/>
        <end position="57"/>
    </location>
</feature>
<dbReference type="RefSeq" id="WP_145802083.1">
    <property type="nucleotide sequence ID" value="NZ_VIVK01000001.1"/>
</dbReference>
<feature type="transmembrane region" description="Helical" evidence="1">
    <location>
        <begin position="190"/>
        <end position="212"/>
    </location>
</feature>
<organism evidence="2 3">
    <name type="scientific">Kribbella amoyensis</name>
    <dbReference type="NCBI Taxonomy" id="996641"/>
    <lineage>
        <taxon>Bacteria</taxon>
        <taxon>Bacillati</taxon>
        <taxon>Actinomycetota</taxon>
        <taxon>Actinomycetes</taxon>
        <taxon>Propionibacteriales</taxon>
        <taxon>Kribbellaceae</taxon>
        <taxon>Kribbella</taxon>
    </lineage>
</organism>
<feature type="transmembrane region" description="Helical" evidence="1">
    <location>
        <begin position="77"/>
        <end position="96"/>
    </location>
</feature>
<feature type="transmembrane region" description="Helical" evidence="1">
    <location>
        <begin position="103"/>
        <end position="126"/>
    </location>
</feature>
<dbReference type="AlphaFoldDB" id="A0A561BJY5"/>
<keyword evidence="1" id="KW-1133">Transmembrane helix</keyword>
<feature type="transmembrane region" description="Helical" evidence="1">
    <location>
        <begin position="224"/>
        <end position="247"/>
    </location>
</feature>
<evidence type="ECO:0000313" key="2">
    <source>
        <dbReference type="EMBL" id="TWD79187.1"/>
    </source>
</evidence>
<keyword evidence="3" id="KW-1185">Reference proteome</keyword>
<evidence type="ECO:0000313" key="3">
    <source>
        <dbReference type="Proteomes" id="UP000318380"/>
    </source>
</evidence>
<evidence type="ECO:0000256" key="1">
    <source>
        <dbReference type="SAM" id="Phobius"/>
    </source>
</evidence>
<reference evidence="2 3" key="1">
    <citation type="submission" date="2019-06" db="EMBL/GenBank/DDBJ databases">
        <title>Sequencing the genomes of 1000 actinobacteria strains.</title>
        <authorList>
            <person name="Klenk H.-P."/>
        </authorList>
    </citation>
    <scope>NUCLEOTIDE SEQUENCE [LARGE SCALE GENOMIC DNA]</scope>
    <source>
        <strain evidence="2 3">DSM 24683</strain>
    </source>
</reference>
<protein>
    <submittedName>
        <fullName evidence="2">Uncharacterized protein</fullName>
    </submittedName>
</protein>
<feature type="transmembrane region" description="Helical" evidence="1">
    <location>
        <begin position="162"/>
        <end position="183"/>
    </location>
</feature>
<gene>
    <name evidence="2" type="ORF">FB561_0242</name>
</gene>
<dbReference type="OrthoDB" id="5181393at2"/>